<keyword evidence="3" id="KW-0418">Kinase</keyword>
<keyword evidence="8" id="KW-1185">Reference proteome</keyword>
<evidence type="ECO:0000256" key="2">
    <source>
        <dbReference type="ARBA" id="ARBA00022741"/>
    </source>
</evidence>
<evidence type="ECO:0000256" key="3">
    <source>
        <dbReference type="ARBA" id="ARBA00022777"/>
    </source>
</evidence>
<evidence type="ECO:0000259" key="6">
    <source>
        <dbReference type="Pfam" id="PF18085"/>
    </source>
</evidence>
<name>A0ABP9U3F2_9MICO</name>
<feature type="region of interest" description="Disordered" evidence="5">
    <location>
        <begin position="923"/>
        <end position="1125"/>
    </location>
</feature>
<feature type="compositionally biased region" description="Basic and acidic residues" evidence="5">
    <location>
        <begin position="674"/>
        <end position="685"/>
    </location>
</feature>
<feature type="compositionally biased region" description="Low complexity" evidence="5">
    <location>
        <begin position="154"/>
        <end position="168"/>
    </location>
</feature>
<evidence type="ECO:0000256" key="1">
    <source>
        <dbReference type="ARBA" id="ARBA00022679"/>
    </source>
</evidence>
<keyword evidence="1" id="KW-0808">Transferase</keyword>
<evidence type="ECO:0000256" key="5">
    <source>
        <dbReference type="SAM" id="MobiDB-lite"/>
    </source>
</evidence>
<proteinExistence type="predicted"/>
<dbReference type="Pfam" id="PF18085">
    <property type="entry name" value="Mak_N_cap"/>
    <property type="match status" value="1"/>
</dbReference>
<feature type="compositionally biased region" description="Low complexity" evidence="5">
    <location>
        <begin position="953"/>
        <end position="969"/>
    </location>
</feature>
<feature type="compositionally biased region" description="Gly residues" evidence="5">
    <location>
        <begin position="562"/>
        <end position="572"/>
    </location>
</feature>
<feature type="compositionally biased region" description="Basic and acidic residues" evidence="5">
    <location>
        <begin position="698"/>
        <end position="715"/>
    </location>
</feature>
<feature type="compositionally biased region" description="Basic and acidic residues" evidence="5">
    <location>
        <begin position="578"/>
        <end position="599"/>
    </location>
</feature>
<dbReference type="EMBL" id="BAABNP010000018">
    <property type="protein sequence ID" value="GAA5342115.1"/>
    <property type="molecule type" value="Genomic_DNA"/>
</dbReference>
<keyword evidence="2" id="KW-0547">Nucleotide-binding</keyword>
<feature type="compositionally biased region" description="Basic and acidic residues" evidence="5">
    <location>
        <begin position="1097"/>
        <end position="1108"/>
    </location>
</feature>
<dbReference type="InterPro" id="IPR040999">
    <property type="entry name" value="Mak_N_cap"/>
</dbReference>
<feature type="compositionally biased region" description="Basic residues" evidence="5">
    <location>
        <begin position="1116"/>
        <end position="1125"/>
    </location>
</feature>
<feature type="region of interest" description="Disordered" evidence="5">
    <location>
        <begin position="136"/>
        <end position="191"/>
    </location>
</feature>
<dbReference type="RefSeq" id="WP_342038975.1">
    <property type="nucleotide sequence ID" value="NZ_BAABBK010000018.1"/>
</dbReference>
<feature type="compositionally biased region" description="Low complexity" evidence="5">
    <location>
        <begin position="842"/>
        <end position="876"/>
    </location>
</feature>
<feature type="compositionally biased region" description="Acidic residues" evidence="5">
    <location>
        <begin position="794"/>
        <end position="805"/>
    </location>
</feature>
<feature type="compositionally biased region" description="Basic and acidic residues" evidence="5">
    <location>
        <begin position="928"/>
        <end position="938"/>
    </location>
</feature>
<evidence type="ECO:0000256" key="4">
    <source>
        <dbReference type="ARBA" id="ARBA00022840"/>
    </source>
</evidence>
<feature type="compositionally biased region" description="Low complexity" evidence="5">
    <location>
        <begin position="748"/>
        <end position="759"/>
    </location>
</feature>
<evidence type="ECO:0000313" key="8">
    <source>
        <dbReference type="Proteomes" id="UP001498935"/>
    </source>
</evidence>
<feature type="compositionally biased region" description="Low complexity" evidence="5">
    <location>
        <begin position="605"/>
        <end position="618"/>
    </location>
</feature>
<feature type="region of interest" description="Disordered" evidence="5">
    <location>
        <begin position="659"/>
        <end position="876"/>
    </location>
</feature>
<protein>
    <recommendedName>
        <fullName evidence="6">Maltokinase N-terminal cap domain-containing protein</fullName>
    </recommendedName>
</protein>
<reference evidence="7 8" key="1">
    <citation type="submission" date="2024-02" db="EMBL/GenBank/DDBJ databases">
        <title>Characterization of antibiotic resistant novel bacterial strains and their environmental applications.</title>
        <authorList>
            <person name="Manzoor S."/>
            <person name="Abbas S."/>
            <person name="Arshad M."/>
            <person name="Li W.J."/>
            <person name="Ahmed I."/>
        </authorList>
    </citation>
    <scope>NUCLEOTIDE SEQUENCE [LARGE SCALE GENOMIC DNA]</scope>
    <source>
        <strain evidence="7 8">KACC 15558</strain>
    </source>
</reference>
<feature type="compositionally biased region" description="Acidic residues" evidence="5">
    <location>
        <begin position="724"/>
        <end position="747"/>
    </location>
</feature>
<gene>
    <name evidence="7" type="ORF">KACC15558_31560</name>
</gene>
<feature type="region of interest" description="Disordered" evidence="5">
    <location>
        <begin position="542"/>
        <end position="635"/>
    </location>
</feature>
<feature type="domain" description="Maltokinase N-terminal cap" evidence="6">
    <location>
        <begin position="14"/>
        <end position="109"/>
    </location>
</feature>
<accession>A0ABP9U3F2</accession>
<evidence type="ECO:0000313" key="7">
    <source>
        <dbReference type="EMBL" id="GAA5342115.1"/>
    </source>
</evidence>
<comment type="caution">
    <text evidence="7">The sequence shown here is derived from an EMBL/GenBank/DDBJ whole genome shotgun (WGS) entry which is preliminary data.</text>
</comment>
<keyword evidence="4" id="KW-0067">ATP-binding</keyword>
<sequence length="1125" mass="116530">MAISSELEQLLARWIPRQSWFPKLAADFGMDPDITPMSVARAFTFTAGELGGFSGLVTVISVGDGPTLRRLNIPLSLRGTEDIHLRHALIGTVDDLALGRVFVYDGAADPIFVNLLADAITKRKVFDGGQLSTESLRHSRDRSTLASTGRTRETVPAPASATVSSSAVDGDPSAEAVPPKPVTAPPSSEVKDEIDVPIRPIEVADSGAHKSTVIIHDEYEPVELSFFRVLENGMPSSLTIPVLLTEAGSRSVPEVIGWSSGRWYDMFEVTEMEAPMALLSQADVEAEPAWREAVDIVCAVDSGSIGGYNAHAAEMGRRIGELHSDMAAEFGIVEGAGAPTKQFVDKWAERVDWALGRAPLALDSLVPELKQHRNKLRSLDSIGTLQKIHGELTLDHVVSSPSEGYQVVKFTDSSNSDPKPVAIDLVALLRSVDYAAGFARLQRTEALENEDGGLVVNGFGNDPAALRTIYDSPEYLWASQVQNSLLSGYSRARGESIGLGDPVLRAALIDRLLVEVVTELRNRPNWLSVPLATLTLILKGKPARGSDDPTEAELSVPATDDGAGGVGAGGDVGAAQSAERDRVGSVEADSRSSETKSDAVDADSDASGSGDVSGAEADSGAEKASEEATSGDSSRGAAFVAGAAGVVGAAGVAGAVAANDGDDASADTEPAGDADGKDADSGDRADFEDDADSVDSAHSGDHVAERADVVGDKADTSSASVADADVETADAESDAENTGSENEDGAESDAGAAADGDGTTTRDNDSSAAGDGDSQDVLVDAVSAESVEPRPDEIAEMDPEADSEGFVEPSVEAPSEVTETESKSPKTHGVSVNGSDKDTREGVTTSARGTTVTRTLFVSETTSTDGEGTTTSESSVVAGDVRITGGAVVEDTYVDAVTTETVERVDDGVPEVDLGVHDLAEVDVEALDESKGDSDKDSSGGIGDIDAPGENSDAGADTQTTDADPTVETTDTDETTDTEGSAAVAGGDAPPIVEDERAPKSARMPDAPPMPSEPPEVASAPLPDAPAVAEQGESERATGENRTSALNGPDAPAMTKTPVDEDEFADEEEAEFVPSRVPATFAARGATSADADSTGRSPHEQHKHDGGLAREVPGAKKNKKGKNKH</sequence>
<dbReference type="Gene3D" id="3.90.1200.10">
    <property type="match status" value="1"/>
</dbReference>
<organism evidence="7 8">
    <name type="scientific">Brevibacterium ammoniilyticum</name>
    <dbReference type="NCBI Taxonomy" id="1046555"/>
    <lineage>
        <taxon>Bacteria</taxon>
        <taxon>Bacillati</taxon>
        <taxon>Actinomycetota</taxon>
        <taxon>Actinomycetes</taxon>
        <taxon>Micrococcales</taxon>
        <taxon>Brevibacteriaceae</taxon>
        <taxon>Brevibacterium</taxon>
    </lineage>
</organism>
<feature type="compositionally biased region" description="Acidic residues" evidence="5">
    <location>
        <begin position="1060"/>
        <end position="1071"/>
    </location>
</feature>
<feature type="compositionally biased region" description="Acidic residues" evidence="5">
    <location>
        <begin position="660"/>
        <end position="672"/>
    </location>
</feature>
<dbReference type="Proteomes" id="UP001498935">
    <property type="component" value="Unassembled WGS sequence"/>
</dbReference>